<sequence>MCGIVGFVDKTVLDKKPVIEDMMEMIKHRGPNSSGEYINDQMALGFRRLSIIDLKGGTQPIYNEDRSRVIIFNGEIYNYASIRKDLIAAGHIFTTHSDTEVLLHGYEEYGMEGLLKKIRGMFAFLIWDDNNKTLYGARDFFGIKPMYYYKDGDTFMVGSEIKAFLKHPNFKKELNKKALKPYLTFQYSGLDETFFKNVYRIPEGHYFTYHDGDLNIKKYWDMEFKANSLSLNDTIDAIDKSIQESVEAHRISDVPVGSLLSSGVDSSYITSLLRPEHTYSIGFDDKKYHEGTAAKELADKLGLENTSDVVTAQEAFNNFPLIQYHLDEPDGNPSCVPLYFLTKLASKDVTVILSGEGADELFAGYADYGFHSKSHIIRAFSDGLRRLPKGVKTKLAHSLKKMPNFHGRLQLYTATAPAEEFFIGQARIFNENESDKLLQPAFRQSEPVHDVVMDKYKRVRSYTDDVKKMQYLDLHQFMAGDILLKADKLSMANSMELRVPFLDKEVAKVAAGIPTKYLLNSKDSKYAMREAANRHLPNEWASRPKLGFPVPVAAWLRTEKFYKEVRNLFAQDWVKEFFDQDAILQLIDDNYQGKIDGRRKVWVIYTFLVWYKVFFIDDTIPQFIPDPAKNQQAAPVAAAAD</sequence>
<dbReference type="EMBL" id="AZFW01000030">
    <property type="protein sequence ID" value="KRM28642.1"/>
    <property type="molecule type" value="Genomic_DNA"/>
</dbReference>
<feature type="active site" description="For GATase activity" evidence="9">
    <location>
        <position position="2"/>
    </location>
</feature>
<keyword evidence="9" id="KW-0028">Amino-acid biosynthesis</keyword>
<dbReference type="CDD" id="cd00712">
    <property type="entry name" value="AsnB"/>
    <property type="match status" value="1"/>
</dbReference>
<dbReference type="InterPro" id="IPR029055">
    <property type="entry name" value="Ntn_hydrolases_N"/>
</dbReference>
<evidence type="ECO:0000256" key="4">
    <source>
        <dbReference type="ARBA" id="ARBA00022741"/>
    </source>
</evidence>
<dbReference type="PATRIC" id="fig|1122147.4.peg.1785"/>
<evidence type="ECO:0000313" key="13">
    <source>
        <dbReference type="EMBL" id="KRM28642.1"/>
    </source>
</evidence>
<dbReference type="AlphaFoldDB" id="A0A0R1XF44"/>
<dbReference type="eggNOG" id="COG0367">
    <property type="taxonomic scope" value="Bacteria"/>
</dbReference>
<dbReference type="SUPFAM" id="SSF56235">
    <property type="entry name" value="N-terminal nucleophile aminohydrolases (Ntn hydrolases)"/>
    <property type="match status" value="1"/>
</dbReference>
<evidence type="ECO:0000259" key="12">
    <source>
        <dbReference type="PROSITE" id="PS51278"/>
    </source>
</evidence>
<reference evidence="13 14" key="1">
    <citation type="journal article" date="2015" name="Genome Announc.">
        <title>Expanding the biotechnology potential of lactobacilli through comparative genomics of 213 strains and associated genera.</title>
        <authorList>
            <person name="Sun Z."/>
            <person name="Harris H.M."/>
            <person name="McCann A."/>
            <person name="Guo C."/>
            <person name="Argimon S."/>
            <person name="Zhang W."/>
            <person name="Yang X."/>
            <person name="Jeffery I.B."/>
            <person name="Cooney J.C."/>
            <person name="Kagawa T.F."/>
            <person name="Liu W."/>
            <person name="Song Y."/>
            <person name="Salvetti E."/>
            <person name="Wrobel A."/>
            <person name="Rasinkangas P."/>
            <person name="Parkhill J."/>
            <person name="Rea M.C."/>
            <person name="O'Sullivan O."/>
            <person name="Ritari J."/>
            <person name="Douillard F.P."/>
            <person name="Paul Ross R."/>
            <person name="Yang R."/>
            <person name="Briner A.E."/>
            <person name="Felis G.E."/>
            <person name="de Vos W.M."/>
            <person name="Barrangou R."/>
            <person name="Klaenhammer T.R."/>
            <person name="Caufield P.W."/>
            <person name="Cui Y."/>
            <person name="Zhang H."/>
            <person name="O'Toole P.W."/>
        </authorList>
    </citation>
    <scope>NUCLEOTIDE SEQUENCE [LARGE SCALE GENOMIC DNA]</scope>
    <source>
        <strain evidence="13 14">DSM 16991</strain>
    </source>
</reference>
<comment type="similarity">
    <text evidence="2">Belongs to the asparagine synthetase family.</text>
</comment>
<dbReference type="SUPFAM" id="SSF52402">
    <property type="entry name" value="Adenine nucleotide alpha hydrolases-like"/>
    <property type="match status" value="1"/>
</dbReference>
<gene>
    <name evidence="13" type="ORF">FC91_GL001727</name>
</gene>
<dbReference type="Gene3D" id="3.40.50.620">
    <property type="entry name" value="HUPs"/>
    <property type="match status" value="1"/>
</dbReference>
<dbReference type="EC" id="6.3.5.4" evidence="3"/>
<dbReference type="PROSITE" id="PS51278">
    <property type="entry name" value="GATASE_TYPE_2"/>
    <property type="match status" value="1"/>
</dbReference>
<evidence type="ECO:0000256" key="9">
    <source>
        <dbReference type="PIRSR" id="PIRSR001589-1"/>
    </source>
</evidence>
<evidence type="ECO:0000256" key="10">
    <source>
        <dbReference type="PIRSR" id="PIRSR001589-2"/>
    </source>
</evidence>
<keyword evidence="5 10" id="KW-0067">ATP-binding</keyword>
<evidence type="ECO:0000256" key="11">
    <source>
        <dbReference type="PIRSR" id="PIRSR001589-3"/>
    </source>
</evidence>
<dbReference type="GO" id="GO:0005524">
    <property type="term" value="F:ATP binding"/>
    <property type="evidence" value="ECO:0007669"/>
    <property type="project" value="UniProtKB-KW"/>
</dbReference>
<accession>A0A0R1XF44</accession>
<evidence type="ECO:0000256" key="7">
    <source>
        <dbReference type="ARBA" id="ARBA00022962"/>
    </source>
</evidence>
<dbReference type="Proteomes" id="UP000050949">
    <property type="component" value="Unassembled WGS sequence"/>
</dbReference>
<evidence type="ECO:0000256" key="2">
    <source>
        <dbReference type="ARBA" id="ARBA00005752"/>
    </source>
</evidence>
<feature type="binding site" evidence="10">
    <location>
        <position position="259"/>
    </location>
    <ligand>
        <name>ATP</name>
        <dbReference type="ChEBI" id="CHEBI:30616"/>
    </ligand>
</feature>
<keyword evidence="6 9" id="KW-0061">Asparagine biosynthesis</keyword>
<dbReference type="GO" id="GO:0006529">
    <property type="term" value="P:asparagine biosynthetic process"/>
    <property type="evidence" value="ECO:0007669"/>
    <property type="project" value="UniProtKB-KW"/>
</dbReference>
<evidence type="ECO:0000256" key="8">
    <source>
        <dbReference type="ARBA" id="ARBA00048741"/>
    </source>
</evidence>
<feature type="site" description="Important for beta-aspartyl-AMP intermediate formation" evidence="11">
    <location>
        <position position="356"/>
    </location>
</feature>
<proteinExistence type="inferred from homology"/>
<dbReference type="InterPro" id="IPR006426">
    <property type="entry name" value="Asn_synth_AEB"/>
</dbReference>
<evidence type="ECO:0000256" key="1">
    <source>
        <dbReference type="ARBA" id="ARBA00005187"/>
    </source>
</evidence>
<organism evidence="13 14">
    <name type="scientific">Schleiferilactobacillus harbinensis DSM 16991</name>
    <dbReference type="NCBI Taxonomy" id="1122147"/>
    <lineage>
        <taxon>Bacteria</taxon>
        <taxon>Bacillati</taxon>
        <taxon>Bacillota</taxon>
        <taxon>Bacilli</taxon>
        <taxon>Lactobacillales</taxon>
        <taxon>Lactobacillaceae</taxon>
        <taxon>Schleiferilactobacillus</taxon>
    </lineage>
</organism>
<feature type="binding site" evidence="10">
    <location>
        <position position="281"/>
    </location>
    <ligand>
        <name>ATP</name>
        <dbReference type="ChEBI" id="CHEBI:30616"/>
    </ligand>
</feature>
<dbReference type="OrthoDB" id="9763290at2"/>
<feature type="binding site" evidence="10">
    <location>
        <position position="98"/>
    </location>
    <ligand>
        <name>L-glutamine</name>
        <dbReference type="ChEBI" id="CHEBI:58359"/>
    </ligand>
</feature>
<dbReference type="NCBIfam" id="TIGR01536">
    <property type="entry name" value="asn_synth_AEB"/>
    <property type="match status" value="1"/>
</dbReference>
<protein>
    <recommendedName>
        <fullName evidence="3">asparagine synthase (glutamine-hydrolyzing)</fullName>
        <ecNumber evidence="3">6.3.5.4</ecNumber>
    </recommendedName>
</protein>
<dbReference type="InterPro" id="IPR014729">
    <property type="entry name" value="Rossmann-like_a/b/a_fold"/>
</dbReference>
<feature type="binding site" evidence="10">
    <location>
        <begin position="354"/>
        <end position="355"/>
    </location>
    <ligand>
        <name>ATP</name>
        <dbReference type="ChEBI" id="CHEBI:30616"/>
    </ligand>
</feature>
<keyword evidence="4 10" id="KW-0547">Nucleotide-binding</keyword>
<dbReference type="Gene3D" id="3.60.20.10">
    <property type="entry name" value="Glutamine Phosphoribosylpyrophosphate, subunit 1, domain 1"/>
    <property type="match status" value="1"/>
</dbReference>
<dbReference type="RefSeq" id="WP_027828555.1">
    <property type="nucleotide sequence ID" value="NZ_AUEH01000022.1"/>
</dbReference>
<dbReference type="InterPro" id="IPR051786">
    <property type="entry name" value="ASN_synthetase/amidase"/>
</dbReference>
<name>A0A0R1XF44_9LACO</name>
<keyword evidence="7 9" id="KW-0315">Glutamine amidotransferase</keyword>
<comment type="catalytic activity">
    <reaction evidence="8">
        <text>L-aspartate + L-glutamine + ATP + H2O = L-asparagine + L-glutamate + AMP + diphosphate + H(+)</text>
        <dbReference type="Rhea" id="RHEA:12228"/>
        <dbReference type="ChEBI" id="CHEBI:15377"/>
        <dbReference type="ChEBI" id="CHEBI:15378"/>
        <dbReference type="ChEBI" id="CHEBI:29985"/>
        <dbReference type="ChEBI" id="CHEBI:29991"/>
        <dbReference type="ChEBI" id="CHEBI:30616"/>
        <dbReference type="ChEBI" id="CHEBI:33019"/>
        <dbReference type="ChEBI" id="CHEBI:58048"/>
        <dbReference type="ChEBI" id="CHEBI:58359"/>
        <dbReference type="ChEBI" id="CHEBI:456215"/>
        <dbReference type="EC" id="6.3.5.4"/>
    </reaction>
</comment>
<comment type="pathway">
    <text evidence="1">Amino-acid biosynthesis; L-asparagine biosynthesis; L-asparagine from L-aspartate (L-Gln route): step 1/1.</text>
</comment>
<evidence type="ECO:0000313" key="14">
    <source>
        <dbReference type="Proteomes" id="UP000050949"/>
    </source>
</evidence>
<feature type="domain" description="Glutamine amidotransferase type-2" evidence="12">
    <location>
        <begin position="2"/>
        <end position="212"/>
    </location>
</feature>
<dbReference type="Pfam" id="PF00733">
    <property type="entry name" value="Asn_synthase"/>
    <property type="match status" value="1"/>
</dbReference>
<dbReference type="PANTHER" id="PTHR43284">
    <property type="entry name" value="ASPARAGINE SYNTHETASE (GLUTAMINE-HYDROLYZING)"/>
    <property type="match status" value="1"/>
</dbReference>
<dbReference type="Pfam" id="PF13537">
    <property type="entry name" value="GATase_7"/>
    <property type="match status" value="1"/>
</dbReference>
<dbReference type="GO" id="GO:0005829">
    <property type="term" value="C:cytosol"/>
    <property type="evidence" value="ECO:0007669"/>
    <property type="project" value="TreeGrafter"/>
</dbReference>
<dbReference type="PIRSF" id="PIRSF001589">
    <property type="entry name" value="Asn_synthetase_glu-h"/>
    <property type="match status" value="1"/>
</dbReference>
<comment type="caution">
    <text evidence="13">The sequence shown here is derived from an EMBL/GenBank/DDBJ whole genome shotgun (WGS) entry which is preliminary data.</text>
</comment>
<evidence type="ECO:0000256" key="3">
    <source>
        <dbReference type="ARBA" id="ARBA00012737"/>
    </source>
</evidence>
<evidence type="ECO:0000256" key="5">
    <source>
        <dbReference type="ARBA" id="ARBA00022840"/>
    </source>
</evidence>
<dbReference type="InterPro" id="IPR017932">
    <property type="entry name" value="GATase_2_dom"/>
</dbReference>
<dbReference type="PANTHER" id="PTHR43284:SF1">
    <property type="entry name" value="ASPARAGINE SYNTHETASE"/>
    <property type="match status" value="1"/>
</dbReference>
<dbReference type="GO" id="GO:0004066">
    <property type="term" value="F:asparagine synthase (glutamine-hydrolyzing) activity"/>
    <property type="evidence" value="ECO:0007669"/>
    <property type="project" value="UniProtKB-EC"/>
</dbReference>
<dbReference type="CDD" id="cd01991">
    <property type="entry name" value="Asn_synthase_B_C"/>
    <property type="match status" value="1"/>
</dbReference>
<evidence type="ECO:0000256" key="6">
    <source>
        <dbReference type="ARBA" id="ARBA00022888"/>
    </source>
</evidence>
<dbReference type="InterPro" id="IPR033738">
    <property type="entry name" value="AsnB_N"/>
</dbReference>
<dbReference type="InterPro" id="IPR001962">
    <property type="entry name" value="Asn_synthase"/>
</dbReference>